<dbReference type="Gene3D" id="3.90.79.10">
    <property type="entry name" value="Nucleoside Triphosphate Pyrophosphohydrolase"/>
    <property type="match status" value="1"/>
</dbReference>
<dbReference type="SUPFAM" id="SSF55811">
    <property type="entry name" value="Nudix"/>
    <property type="match status" value="1"/>
</dbReference>
<reference evidence="2" key="1">
    <citation type="submission" date="2015-10" db="EMBL/GenBank/DDBJ databases">
        <authorList>
            <person name="Regsiter A."/>
            <person name="william w."/>
        </authorList>
    </citation>
    <scope>NUCLEOTIDE SEQUENCE [LARGE SCALE GENOMIC DNA]</scope>
</reference>
<evidence type="ECO:0008006" key="3">
    <source>
        <dbReference type="Google" id="ProtNLM"/>
    </source>
</evidence>
<protein>
    <recommendedName>
        <fullName evidence="3">Nudix hydrolase domain-containing protein</fullName>
    </recommendedName>
</protein>
<evidence type="ECO:0000313" key="2">
    <source>
        <dbReference type="Proteomes" id="UP000184315"/>
    </source>
</evidence>
<dbReference type="EMBL" id="CZDF01000154">
    <property type="protein sequence ID" value="CUR32644.1"/>
    <property type="molecule type" value="Genomic_DNA"/>
</dbReference>
<sequence length="315" mass="35779">MKDYLQSLEAVINQLTGISQGEKLAQALIKDDSLIDWVTPQQVENITQIQVTAGYGPQNLEGELIDTDFDTYLKTVIQPQISNGIITDGTNPNDYDDRKIRWSGGEIAGYWKREEERLILEVGPTTYPRYHQDCSRSKLEALKLMLKGLQIYQDPFVYFARALAVTVIPITAQGTVYIGERVGNIDRPGFLNFVAGLATFNEQIEQINFYQDAQRELKEEARIDLPLDKSNTRLIGMAGNPFTSETDLVFAVNTGIDENHFKSQGWEEHLSFVRLSNKTEAENLLYEGILPGQNDKKEIIYASRFALKYLIDDHF</sequence>
<dbReference type="InterPro" id="IPR015797">
    <property type="entry name" value="NUDIX_hydrolase-like_dom_sf"/>
</dbReference>
<dbReference type="RefSeq" id="WP_072719361.1">
    <property type="nucleotide sequence ID" value="NZ_LN889801.1"/>
</dbReference>
<proteinExistence type="predicted"/>
<organism evidence="1 2">
    <name type="scientific">Planktothrix tepida PCC 9214</name>
    <dbReference type="NCBI Taxonomy" id="671072"/>
    <lineage>
        <taxon>Bacteria</taxon>
        <taxon>Bacillati</taxon>
        <taxon>Cyanobacteriota</taxon>
        <taxon>Cyanophyceae</taxon>
        <taxon>Oscillatoriophycideae</taxon>
        <taxon>Oscillatoriales</taxon>
        <taxon>Microcoleaceae</taxon>
        <taxon>Planktothrix</taxon>
    </lineage>
</organism>
<dbReference type="Proteomes" id="UP000184315">
    <property type="component" value="Unassembled WGS sequence"/>
</dbReference>
<dbReference type="AlphaFoldDB" id="A0A1J1LL39"/>
<accession>A0A1J1LL39</accession>
<name>A0A1J1LL39_9CYAN</name>
<keyword evidence="2" id="KW-1185">Reference proteome</keyword>
<dbReference type="OrthoDB" id="453022at2"/>
<gene>
    <name evidence="1" type="ORF">PL9214490191</name>
</gene>
<evidence type="ECO:0000313" key="1">
    <source>
        <dbReference type="EMBL" id="CUR32644.1"/>
    </source>
</evidence>